<dbReference type="GO" id="GO:0005576">
    <property type="term" value="C:extracellular region"/>
    <property type="evidence" value="ECO:0007669"/>
    <property type="project" value="UniProtKB-SubCell"/>
</dbReference>
<dbReference type="PANTHER" id="PTHR10500">
    <property type="entry name" value="BETA-MICROSEMINOPROTEIN"/>
    <property type="match status" value="1"/>
</dbReference>
<comment type="similarity">
    <text evidence="2">Belongs to the beta-microseminoprotein family.</text>
</comment>
<dbReference type="InterPro" id="IPR008735">
    <property type="entry name" value="PSP94"/>
</dbReference>
<evidence type="ECO:0000313" key="6">
    <source>
        <dbReference type="EMBL" id="AFP12994.1"/>
    </source>
</evidence>
<proteinExistence type="evidence at transcript level"/>
<reference evidence="6" key="1">
    <citation type="journal article" date="2014" name="Nature">
        <title>Elephant shark genome provides unique insights into gnathostome evolution.</title>
        <authorList>
            <consortium name="International Elephant Shark Genome Sequencing Consortium"/>
            <person name="Venkatesh B."/>
            <person name="Lee A.P."/>
            <person name="Ravi V."/>
            <person name="Maurya A.K."/>
            <person name="Lian M.M."/>
            <person name="Swann J.B."/>
            <person name="Ohta Y."/>
            <person name="Flajnik M.F."/>
            <person name="Sutoh Y."/>
            <person name="Kasahara M."/>
            <person name="Hoon S."/>
            <person name="Gangu V."/>
            <person name="Roy S.W."/>
            <person name="Irimia M."/>
            <person name="Korzh V."/>
            <person name="Kondrychyn I."/>
            <person name="Lim Z.W."/>
            <person name="Tay B.H."/>
            <person name="Tohari S."/>
            <person name="Kong K.W."/>
            <person name="Ho S."/>
            <person name="Lorente-Galdos B."/>
            <person name="Quilez J."/>
            <person name="Marques-Bonet T."/>
            <person name="Raney B.J."/>
            <person name="Ingham P.W."/>
            <person name="Tay A."/>
            <person name="Hillier L.W."/>
            <person name="Minx P."/>
            <person name="Boehm T."/>
            <person name="Wilson R.K."/>
            <person name="Brenner S."/>
            <person name="Warren W.C."/>
        </authorList>
    </citation>
    <scope>NUCLEOTIDE SEQUENCE</scope>
    <source>
        <tissue evidence="6">Testis</tissue>
    </source>
</reference>
<dbReference type="Pfam" id="PF05825">
    <property type="entry name" value="PSP94"/>
    <property type="match status" value="1"/>
</dbReference>
<keyword evidence="4" id="KW-1015">Disulfide bond</keyword>
<feature type="chain" id="PRO_5004778624" evidence="5">
    <location>
        <begin position="20"/>
        <end position="118"/>
    </location>
</feature>
<accession>V9LJB6</accession>
<organism evidence="6">
    <name type="scientific">Callorhinchus milii</name>
    <name type="common">Ghost shark</name>
    <dbReference type="NCBI Taxonomy" id="7868"/>
    <lineage>
        <taxon>Eukaryota</taxon>
        <taxon>Metazoa</taxon>
        <taxon>Chordata</taxon>
        <taxon>Craniata</taxon>
        <taxon>Vertebrata</taxon>
        <taxon>Chondrichthyes</taxon>
        <taxon>Holocephali</taxon>
        <taxon>Chimaeriformes</taxon>
        <taxon>Callorhinchidae</taxon>
        <taxon>Callorhinchus</taxon>
    </lineage>
</organism>
<evidence type="ECO:0000256" key="5">
    <source>
        <dbReference type="SAM" id="SignalP"/>
    </source>
</evidence>
<dbReference type="EMBL" id="JW880477">
    <property type="protein sequence ID" value="AFP12994.1"/>
    <property type="molecule type" value="mRNA"/>
</dbReference>
<dbReference type="PANTHER" id="PTHR10500:SF7">
    <property type="entry name" value="BETA-MICROSEMINOPROTEIN"/>
    <property type="match status" value="1"/>
</dbReference>
<evidence type="ECO:0000256" key="1">
    <source>
        <dbReference type="ARBA" id="ARBA00004613"/>
    </source>
</evidence>
<name>V9LJB6_CALMI</name>
<evidence type="ECO:0000256" key="3">
    <source>
        <dbReference type="ARBA" id="ARBA00022525"/>
    </source>
</evidence>
<keyword evidence="5" id="KW-0732">Signal</keyword>
<protein>
    <submittedName>
        <fullName evidence="6">Beta-microseminoprotein-like protein</fullName>
    </submittedName>
</protein>
<dbReference type="AlphaFoldDB" id="V9LJB6"/>
<sequence length="118" mass="13330">MKVLLCGALLIVWVPLSESACYMFPDHKEKQPIGSAKASDCIDPHDKSEHLTGTTWINSMCQTCSCVQCKTLCCDRVLLPRGYSEDCVATFNRKKCRYTVHQKENLSAQCKTQYYVGK</sequence>
<dbReference type="Gene3D" id="2.20.25.590">
    <property type="match status" value="1"/>
</dbReference>
<dbReference type="Gene3D" id="2.10.70.10">
    <property type="entry name" value="Complement Module, domain 1"/>
    <property type="match status" value="1"/>
</dbReference>
<comment type="subcellular location">
    <subcellularLocation>
        <location evidence="1">Secreted</location>
    </subcellularLocation>
</comment>
<feature type="signal peptide" evidence="5">
    <location>
        <begin position="1"/>
        <end position="19"/>
    </location>
</feature>
<keyword evidence="3" id="KW-0964">Secreted</keyword>
<evidence type="ECO:0000256" key="2">
    <source>
        <dbReference type="ARBA" id="ARBA00010352"/>
    </source>
</evidence>
<evidence type="ECO:0000256" key="4">
    <source>
        <dbReference type="ARBA" id="ARBA00023157"/>
    </source>
</evidence>